<protein>
    <submittedName>
        <fullName evidence="4">Uncharacterized protein</fullName>
    </submittedName>
</protein>
<dbReference type="AlphaFoldDB" id="A0A8S1XV17"/>
<evidence type="ECO:0000256" key="1">
    <source>
        <dbReference type="ARBA" id="ARBA00006270"/>
    </source>
</evidence>
<keyword evidence="3" id="KW-0342">GTP-binding</keyword>
<evidence type="ECO:0000256" key="3">
    <source>
        <dbReference type="ARBA" id="ARBA00023134"/>
    </source>
</evidence>
<keyword evidence="2" id="KW-0547">Nucleotide-binding</keyword>
<evidence type="ECO:0000313" key="5">
    <source>
        <dbReference type="Proteomes" id="UP000689195"/>
    </source>
</evidence>
<dbReference type="GO" id="GO:0005764">
    <property type="term" value="C:lysosome"/>
    <property type="evidence" value="ECO:0007669"/>
    <property type="project" value="TreeGrafter"/>
</dbReference>
<dbReference type="Proteomes" id="UP000689195">
    <property type="component" value="Unassembled WGS sequence"/>
</dbReference>
<dbReference type="GO" id="GO:0005525">
    <property type="term" value="F:GTP binding"/>
    <property type="evidence" value="ECO:0007669"/>
    <property type="project" value="UniProtKB-KW"/>
</dbReference>
<comment type="caution">
    <text evidence="4">The sequence shown here is derived from an EMBL/GenBank/DDBJ whole genome shotgun (WGS) entry which is preliminary data.</text>
</comment>
<gene>
    <name evidence="4" type="ORF">PPENT_87.1.T1370019</name>
</gene>
<dbReference type="GO" id="GO:0090385">
    <property type="term" value="P:phagosome-lysosome fusion"/>
    <property type="evidence" value="ECO:0007669"/>
    <property type="project" value="TreeGrafter"/>
</dbReference>
<sequence>MSTKQQLTFQILLIGSTMVGKTSILKQYFDSNINNIQSTIGIDLRKKNVIINNQTVTLQFWDIDGHENHQPRCIFQKKDCCIIVYNNEDEEPIKTLDYWKNLYLESIDSKDSENVPIFVIQNNFVENNEIIKSQLVEWWCKQNRVKQLFEVSVKDNLVINETFIEIAKILFKQKQNIMSKANHVINQIDDSPNVLSSEYTIVKSQLKCNMQEKIILLNVIISMIAHQSQYYLMIILKVFKDQFVLNAQMIQEENLMELILMKLFQQLKTGRIISLIKYRILIKKLQTVQIITLAKLCKIK</sequence>
<organism evidence="4 5">
    <name type="scientific">Paramecium pentaurelia</name>
    <dbReference type="NCBI Taxonomy" id="43138"/>
    <lineage>
        <taxon>Eukaryota</taxon>
        <taxon>Sar</taxon>
        <taxon>Alveolata</taxon>
        <taxon>Ciliophora</taxon>
        <taxon>Intramacronucleata</taxon>
        <taxon>Oligohymenophorea</taxon>
        <taxon>Peniculida</taxon>
        <taxon>Parameciidae</taxon>
        <taxon>Paramecium</taxon>
    </lineage>
</organism>
<comment type="similarity">
    <text evidence="1">Belongs to the small GTPase superfamily. Rab family.</text>
</comment>
<evidence type="ECO:0000313" key="4">
    <source>
        <dbReference type="EMBL" id="CAD8204348.1"/>
    </source>
</evidence>
<reference evidence="4" key="1">
    <citation type="submission" date="2021-01" db="EMBL/GenBank/DDBJ databases">
        <authorList>
            <consortium name="Genoscope - CEA"/>
            <person name="William W."/>
        </authorList>
    </citation>
    <scope>NUCLEOTIDE SEQUENCE</scope>
</reference>
<dbReference type="InterPro" id="IPR001806">
    <property type="entry name" value="Small_GTPase"/>
</dbReference>
<dbReference type="Pfam" id="PF00071">
    <property type="entry name" value="Ras"/>
    <property type="match status" value="1"/>
</dbReference>
<dbReference type="PROSITE" id="PS51419">
    <property type="entry name" value="RAB"/>
    <property type="match status" value="1"/>
</dbReference>
<accession>A0A8S1XV17</accession>
<dbReference type="GO" id="GO:0005770">
    <property type="term" value="C:late endosome"/>
    <property type="evidence" value="ECO:0007669"/>
    <property type="project" value="TreeGrafter"/>
</dbReference>
<name>A0A8S1XV17_9CILI</name>
<evidence type="ECO:0000256" key="2">
    <source>
        <dbReference type="ARBA" id="ARBA00022741"/>
    </source>
</evidence>
<keyword evidence="5" id="KW-1185">Reference proteome</keyword>
<dbReference type="SMART" id="SM00175">
    <property type="entry name" value="RAB"/>
    <property type="match status" value="1"/>
</dbReference>
<dbReference type="PANTHER" id="PTHR47981">
    <property type="entry name" value="RAB FAMILY"/>
    <property type="match status" value="1"/>
</dbReference>
<dbReference type="PANTHER" id="PTHR47981:SF20">
    <property type="entry name" value="RAS-RELATED PROTEIN RAB-7A"/>
    <property type="match status" value="1"/>
</dbReference>
<dbReference type="EMBL" id="CAJJDO010000137">
    <property type="protein sequence ID" value="CAD8204348.1"/>
    <property type="molecule type" value="Genomic_DNA"/>
</dbReference>
<dbReference type="GO" id="GO:0003924">
    <property type="term" value="F:GTPase activity"/>
    <property type="evidence" value="ECO:0007669"/>
    <property type="project" value="InterPro"/>
</dbReference>
<proteinExistence type="inferred from homology"/>
<dbReference type="GO" id="GO:0045335">
    <property type="term" value="C:phagocytic vesicle"/>
    <property type="evidence" value="ECO:0007669"/>
    <property type="project" value="TreeGrafter"/>
</dbReference>